<feature type="transmembrane region" description="Helical" evidence="10">
    <location>
        <begin position="689"/>
        <end position="712"/>
    </location>
</feature>
<keyword evidence="5" id="KW-0067">ATP-binding</keyword>
<proteinExistence type="predicted"/>
<dbReference type="Proteomes" id="UP000008983">
    <property type="component" value="Unassembled WGS sequence"/>
</dbReference>
<dbReference type="InterPro" id="IPR023299">
    <property type="entry name" value="ATPase_P-typ_cyto_dom_N"/>
</dbReference>
<evidence type="ECO:0000256" key="8">
    <source>
        <dbReference type="ARBA" id="ARBA00022989"/>
    </source>
</evidence>
<evidence type="ECO:0000256" key="6">
    <source>
        <dbReference type="ARBA" id="ARBA00022842"/>
    </source>
</evidence>
<dbReference type="PRINTS" id="PR00119">
    <property type="entry name" value="CATATPASE"/>
</dbReference>
<feature type="transmembrane region" description="Helical" evidence="10">
    <location>
        <begin position="579"/>
        <end position="598"/>
    </location>
</feature>
<protein>
    <recommendedName>
        <fullName evidence="11">Cation-transporting P-type ATPase C-terminal domain-containing protein</fullName>
    </recommendedName>
</protein>
<evidence type="ECO:0000256" key="2">
    <source>
        <dbReference type="ARBA" id="ARBA00022692"/>
    </source>
</evidence>
<dbReference type="GO" id="GO:0016887">
    <property type="term" value="F:ATP hydrolysis activity"/>
    <property type="evidence" value="ECO:0007669"/>
    <property type="project" value="InterPro"/>
</dbReference>
<dbReference type="AlphaFoldDB" id="G0R316"/>
<sequence length="821" mass="94417">MVICRLGKNTIRGKISVLVKEENQLMTPLQQKLEILASQIGKYGVIASVLTFLVLFFSLIYKSYIGLQCFWCLDFFQNIVRNFIVSLSIIVMAVPEGLPLCITLSLAYSVNIMFRDFNLVKKLSACEVMGAVTDVCSDKTGTITTGTMNLQRIIVDENIIEENQLQDGALKNIMINIIKYTSKAIIDKGENGEIVQKGNLTEIGLLKWIMKEKDIKQIKNIEVLKEFPFTSITRYSASIVKQENKAIIYLKGLPTLIEKCSQMLTIKGEIKPLSNIIKAEINQKIEQECQKAFRVLILAYKPIEKIEENIEILQEQDYILVTVLFLRDQIRPEVAQAVQQLAQAGICTRMITGDNKLTAKAIGQEVNIIPSILTEEDDDLIITGNQLETMENVDDILKYRIVASCNPFQKHKFVKLIQDQKKIVAVTGDGNNDALCFKSANVSFAMGIKGTEMVKENADIILLNDNFASIVTSWFLFYIYIYICLYLFSLWGRNIYQSVRKFITFQITVNVVAIFMTFFGSLALQVSPFNSSQILWVNLIMDTFASLALATDKPIPFLMQRGPFRENERILNGNIFKNILFQAVYQICILIFVVFAADDIFQIPEFTHMDSDAYNPEIAVHITIFFHTFILLQFFNELNCRNISDNLINPFERIFDNFYFLGVMVIQVIIQYVLVEYGGQVFGCSPLNFNQHVFCLFLAAGGLVVGILIKFIKKDKIQGYVNFISQEEIDIFQANKCIFFLYIFFLRFFIKQKIREVHYVMFLQTTKTLLVIITIEIQKNNQFENIIYIYQYLAFFNYLNKKIIKNININYKNQKKQHEQK</sequence>
<dbReference type="SUPFAM" id="SSF81665">
    <property type="entry name" value="Calcium ATPase, transmembrane domain M"/>
    <property type="match status" value="1"/>
</dbReference>
<dbReference type="InterPro" id="IPR023214">
    <property type="entry name" value="HAD_sf"/>
</dbReference>
<dbReference type="Pfam" id="PF00689">
    <property type="entry name" value="Cation_ATPase_C"/>
    <property type="match status" value="1"/>
</dbReference>
<evidence type="ECO:0000313" key="13">
    <source>
        <dbReference type="Proteomes" id="UP000008983"/>
    </source>
</evidence>
<name>G0R316_ICHMU</name>
<evidence type="ECO:0000256" key="1">
    <source>
        <dbReference type="ARBA" id="ARBA00004127"/>
    </source>
</evidence>
<dbReference type="PROSITE" id="PS00154">
    <property type="entry name" value="ATPASE_E1_E2"/>
    <property type="match status" value="1"/>
</dbReference>
<dbReference type="InterPro" id="IPR018303">
    <property type="entry name" value="ATPase_P-typ_P_site"/>
</dbReference>
<dbReference type="GO" id="GO:0005524">
    <property type="term" value="F:ATP binding"/>
    <property type="evidence" value="ECO:0007669"/>
    <property type="project" value="UniProtKB-KW"/>
</dbReference>
<dbReference type="InParanoid" id="G0R316"/>
<keyword evidence="6" id="KW-0460">Magnesium</keyword>
<dbReference type="OMA" id="DMSQMSV"/>
<evidence type="ECO:0000256" key="10">
    <source>
        <dbReference type="SAM" id="Phobius"/>
    </source>
</evidence>
<dbReference type="GO" id="GO:0005886">
    <property type="term" value="C:plasma membrane"/>
    <property type="evidence" value="ECO:0007669"/>
    <property type="project" value="TreeGrafter"/>
</dbReference>
<evidence type="ECO:0000256" key="3">
    <source>
        <dbReference type="ARBA" id="ARBA00022723"/>
    </source>
</evidence>
<keyword evidence="13" id="KW-1185">Reference proteome</keyword>
<dbReference type="InterPro" id="IPR023298">
    <property type="entry name" value="ATPase_P-typ_TM_dom_sf"/>
</dbReference>
<dbReference type="InterPro" id="IPR044492">
    <property type="entry name" value="P_typ_ATPase_HD_dom"/>
</dbReference>
<dbReference type="Pfam" id="PF13246">
    <property type="entry name" value="Cation_ATPase"/>
    <property type="match status" value="1"/>
</dbReference>
<dbReference type="GeneID" id="14904223"/>
<keyword evidence="3" id="KW-0479">Metal-binding</keyword>
<keyword evidence="4" id="KW-0547">Nucleotide-binding</keyword>
<comment type="subcellular location">
    <subcellularLocation>
        <location evidence="1">Endomembrane system</location>
        <topology evidence="1">Multi-pass membrane protein</topology>
    </subcellularLocation>
</comment>
<feature type="transmembrane region" description="Helical" evidence="10">
    <location>
        <begin position="82"/>
        <end position="108"/>
    </location>
</feature>
<dbReference type="SUPFAM" id="SSF81660">
    <property type="entry name" value="Metal cation-transporting ATPase, ATP-binding domain N"/>
    <property type="match status" value="1"/>
</dbReference>
<dbReference type="RefSeq" id="XP_004027493.1">
    <property type="nucleotide sequence ID" value="XM_004027444.1"/>
</dbReference>
<organism evidence="12 13">
    <name type="scientific">Ichthyophthirius multifiliis</name>
    <name type="common">White spot disease agent</name>
    <name type="synonym">Ich</name>
    <dbReference type="NCBI Taxonomy" id="5932"/>
    <lineage>
        <taxon>Eukaryota</taxon>
        <taxon>Sar</taxon>
        <taxon>Alveolata</taxon>
        <taxon>Ciliophora</taxon>
        <taxon>Intramacronucleata</taxon>
        <taxon>Oligohymenophorea</taxon>
        <taxon>Hymenostomatida</taxon>
        <taxon>Ophryoglenina</taxon>
        <taxon>Ichthyophthirius</taxon>
    </lineage>
</organism>
<dbReference type="EMBL" id="GL984286">
    <property type="protein sequence ID" value="EGR28148.1"/>
    <property type="molecule type" value="Genomic_DNA"/>
</dbReference>
<dbReference type="STRING" id="857967.G0R316"/>
<accession>G0R316</accession>
<dbReference type="InterPro" id="IPR001757">
    <property type="entry name" value="P_typ_ATPase"/>
</dbReference>
<keyword evidence="9 10" id="KW-0472">Membrane</keyword>
<dbReference type="GO" id="GO:0046872">
    <property type="term" value="F:metal ion binding"/>
    <property type="evidence" value="ECO:0007669"/>
    <property type="project" value="UniProtKB-KW"/>
</dbReference>
<dbReference type="eggNOG" id="KOG0204">
    <property type="taxonomic scope" value="Eukaryota"/>
</dbReference>
<dbReference type="SFLD" id="SFLDG00002">
    <property type="entry name" value="C1.7:_P-type_atpase_like"/>
    <property type="match status" value="1"/>
</dbReference>
<keyword evidence="8 10" id="KW-1133">Transmembrane helix</keyword>
<gene>
    <name evidence="12" type="ORF">IMG5_182320</name>
</gene>
<evidence type="ECO:0000259" key="11">
    <source>
        <dbReference type="Pfam" id="PF00689"/>
    </source>
</evidence>
<evidence type="ECO:0000256" key="4">
    <source>
        <dbReference type="ARBA" id="ARBA00022741"/>
    </source>
</evidence>
<dbReference type="Gene3D" id="3.40.50.1000">
    <property type="entry name" value="HAD superfamily/HAD-like"/>
    <property type="match status" value="1"/>
</dbReference>
<dbReference type="SFLD" id="SFLDS00003">
    <property type="entry name" value="Haloacid_Dehalogenase"/>
    <property type="match status" value="1"/>
</dbReference>
<dbReference type="PANTHER" id="PTHR24093">
    <property type="entry name" value="CATION TRANSPORTING ATPASE"/>
    <property type="match status" value="1"/>
</dbReference>
<dbReference type="InterPro" id="IPR036412">
    <property type="entry name" value="HAD-like_sf"/>
</dbReference>
<keyword evidence="2 10" id="KW-0812">Transmembrane</keyword>
<dbReference type="Gene3D" id="3.40.1110.10">
    <property type="entry name" value="Calcium-transporting ATPase, cytoplasmic domain N"/>
    <property type="match status" value="1"/>
</dbReference>
<dbReference type="SUPFAM" id="SSF56784">
    <property type="entry name" value="HAD-like"/>
    <property type="match status" value="1"/>
</dbReference>
<evidence type="ECO:0000256" key="7">
    <source>
        <dbReference type="ARBA" id="ARBA00022967"/>
    </source>
</evidence>
<feature type="transmembrane region" description="Helical" evidence="10">
    <location>
        <begin position="502"/>
        <end position="522"/>
    </location>
</feature>
<keyword evidence="7" id="KW-1278">Translocase</keyword>
<dbReference type="GO" id="GO:0012505">
    <property type="term" value="C:endomembrane system"/>
    <property type="evidence" value="ECO:0007669"/>
    <property type="project" value="UniProtKB-SubCell"/>
</dbReference>
<dbReference type="OrthoDB" id="3352408at2759"/>
<dbReference type="InterPro" id="IPR006068">
    <property type="entry name" value="ATPase_P-typ_cation-transptr_C"/>
</dbReference>
<evidence type="ECO:0000256" key="9">
    <source>
        <dbReference type="ARBA" id="ARBA00023136"/>
    </source>
</evidence>
<feature type="transmembrane region" description="Helical" evidence="10">
    <location>
        <begin position="657"/>
        <end position="674"/>
    </location>
</feature>
<dbReference type="NCBIfam" id="TIGR01494">
    <property type="entry name" value="ATPase_P-type"/>
    <property type="match status" value="2"/>
</dbReference>
<dbReference type="Gene3D" id="2.70.150.10">
    <property type="entry name" value="Calcium-transporting ATPase, cytoplasmic transduction domain A"/>
    <property type="match status" value="1"/>
</dbReference>
<dbReference type="SFLD" id="SFLDF00027">
    <property type="entry name" value="p-type_atpase"/>
    <property type="match status" value="1"/>
</dbReference>
<evidence type="ECO:0000313" key="12">
    <source>
        <dbReference type="EMBL" id="EGR28148.1"/>
    </source>
</evidence>
<feature type="transmembrane region" description="Helical" evidence="10">
    <location>
        <begin position="618"/>
        <end position="636"/>
    </location>
</feature>
<reference evidence="12 13" key="1">
    <citation type="submission" date="2011-07" db="EMBL/GenBank/DDBJ databases">
        <authorList>
            <person name="Coyne R."/>
            <person name="Brami D."/>
            <person name="Johnson J."/>
            <person name="Hostetler J."/>
            <person name="Hannick L."/>
            <person name="Clark T."/>
            <person name="Cassidy-Hanley D."/>
            <person name="Inman J."/>
        </authorList>
    </citation>
    <scope>NUCLEOTIDE SEQUENCE [LARGE SCALE GENOMIC DNA]</scope>
    <source>
        <strain evidence="12 13">G5</strain>
    </source>
</reference>
<feature type="transmembrane region" description="Helical" evidence="10">
    <location>
        <begin position="43"/>
        <end position="61"/>
    </location>
</feature>
<feature type="transmembrane region" description="Helical" evidence="10">
    <location>
        <begin position="534"/>
        <end position="551"/>
    </location>
</feature>
<dbReference type="Gene3D" id="1.20.1110.10">
    <property type="entry name" value="Calcium-transporting ATPase, transmembrane domain"/>
    <property type="match status" value="1"/>
</dbReference>
<dbReference type="PANTHER" id="PTHR24093:SF369">
    <property type="entry name" value="CALCIUM-TRANSPORTING ATPASE"/>
    <property type="match status" value="1"/>
</dbReference>
<feature type="transmembrane region" description="Helical" evidence="10">
    <location>
        <begin position="467"/>
        <end position="490"/>
    </location>
</feature>
<feature type="domain" description="Cation-transporting P-type ATPase C-terminal" evidence="11">
    <location>
        <begin position="527"/>
        <end position="712"/>
    </location>
</feature>
<evidence type="ECO:0000256" key="5">
    <source>
        <dbReference type="ARBA" id="ARBA00022840"/>
    </source>
</evidence>
<dbReference type="GO" id="GO:0005388">
    <property type="term" value="F:P-type calcium transporter activity"/>
    <property type="evidence" value="ECO:0007669"/>
    <property type="project" value="TreeGrafter"/>
</dbReference>